<dbReference type="EMBL" id="KY322437">
    <property type="protein sequence ID" value="AUF82716.1"/>
    <property type="molecule type" value="Genomic_DNA"/>
</dbReference>
<dbReference type="Proteomes" id="UP000244773">
    <property type="component" value="Segment"/>
</dbReference>
<evidence type="ECO:0000313" key="2">
    <source>
        <dbReference type="Proteomes" id="UP000244773"/>
    </source>
</evidence>
<evidence type="ECO:0000313" key="1">
    <source>
        <dbReference type="EMBL" id="AUF82716.1"/>
    </source>
</evidence>
<gene>
    <name evidence="1" type="ORF">TetV_634</name>
</gene>
<protein>
    <submittedName>
        <fullName evidence="1">Uncharacterized protein</fullName>
    </submittedName>
</protein>
<sequence length="299" mass="34190">MNKSTNVFFTGCLKTNKTYVHILNAFRKRFTEVKTAKEADYIIHVNRDGTANTVGDIMNKPHKKSVAIVTNPFGINAWNGDSNWSVITLCLESVSPLHMKRIQVWDPDRWKRIATKWNLPQGNGWSNRSFGKIVVLLPKFGGWNSYKLNEFISRYTKIIASIRSIYPEDTISVRMHPRNIRWSDAGTKKIQKEISNCDDNIVMDKNPEITWDSMDNTKMVVCDWSTAVVRFVMKGVPVYNAEKNHPTKMIADPVAFRDLKSTVDPDFSGFMEPDAFLNALAQSTFEVDDIMINGINFLQ</sequence>
<proteinExistence type="predicted"/>
<keyword evidence="2" id="KW-1185">Reference proteome</keyword>
<reference evidence="1" key="1">
    <citation type="journal article" date="2018" name="Virology">
        <title>A giant virus infecting green algae encodes key fermentation genes.</title>
        <authorList>
            <person name="Schvarcz C.R."/>
            <person name="Steward G.F."/>
        </authorList>
    </citation>
    <scope>NUCLEOTIDE SEQUENCE [LARGE SCALE GENOMIC DNA]</scope>
</reference>
<name>A0A2P0VP74_9VIRU</name>
<accession>A0A2P0VP74</accession>
<organism evidence="1">
    <name type="scientific">Tetraselmis virus 1</name>
    <dbReference type="NCBI Taxonomy" id="2060617"/>
    <lineage>
        <taxon>Viruses</taxon>
        <taxon>Varidnaviria</taxon>
        <taxon>Bamfordvirae</taxon>
        <taxon>Nucleocytoviricota</taxon>
        <taxon>Megaviricetes</taxon>
        <taxon>Imitervirales</taxon>
        <taxon>Allomimiviridae</taxon>
        <taxon>Oceanusvirus</taxon>
        <taxon>Oceanusvirus kaneohense</taxon>
    </lineage>
</organism>